<evidence type="ECO:0000313" key="2">
    <source>
        <dbReference type="Proteomes" id="UP000007322"/>
    </source>
</evidence>
<proteinExistence type="predicted"/>
<gene>
    <name evidence="1" type="ORF">MYCTH_2295502</name>
</gene>
<dbReference type="OrthoDB" id="9978173at2759"/>
<accession>G2Q509</accession>
<sequence length="386" mass="42071">MPVIITPDPLITGGGKCRDQVESSPSQLLRCVSPSDSKYPILRSSFTFPDHGNDASPSFVAPAKNGLTHAVIRAWQQDLHLKLRPDDVWLAILTQFTFAVNAYADSLRSLFVSHQGRLPLALDASPDSVETVDVGAVARQLAAMVRQKLKDPGIATTLLPEFTTTTSHDRATAAMVFLGTMREYFSYDIHFGCSFPSVTLLGERRDWADILARIAWLATVVGGREEAVAAWAARLAKVLEYMVASFDRPGDADVRRFWTSAVHQAGGRSSGAVTTLSGWLTAFCWWSADGERVKDYYSDDGELAREGKGKDGGCQRLVLDGVGFPVIDRERIPAGVVRAPLALHHGPRTEKVVLLAGSMGMEVLIEEDDEIAVRPASGWWMLATSS</sequence>
<dbReference type="GeneID" id="11508560"/>
<dbReference type="InterPro" id="IPR025533">
    <property type="entry name" value="DUF4419"/>
</dbReference>
<dbReference type="RefSeq" id="XP_003658991.1">
    <property type="nucleotide sequence ID" value="XM_003658943.1"/>
</dbReference>
<keyword evidence="2" id="KW-1185">Reference proteome</keyword>
<dbReference type="AlphaFoldDB" id="G2Q509"/>
<dbReference type="OMA" id="TKAYFEY"/>
<dbReference type="KEGG" id="mtm:MYCTH_2295502"/>
<evidence type="ECO:0008006" key="3">
    <source>
        <dbReference type="Google" id="ProtNLM"/>
    </source>
</evidence>
<dbReference type="Pfam" id="PF14388">
    <property type="entry name" value="DUF4419"/>
    <property type="match status" value="1"/>
</dbReference>
<dbReference type="Proteomes" id="UP000007322">
    <property type="component" value="Chromosome 1"/>
</dbReference>
<dbReference type="InParanoid" id="G2Q509"/>
<dbReference type="EMBL" id="CP003002">
    <property type="protein sequence ID" value="AEO53746.1"/>
    <property type="molecule type" value="Genomic_DNA"/>
</dbReference>
<evidence type="ECO:0000313" key="1">
    <source>
        <dbReference type="EMBL" id="AEO53746.1"/>
    </source>
</evidence>
<dbReference type="PANTHER" id="PTHR31252:SF11">
    <property type="entry name" value="DUF4419 DOMAIN-CONTAINING PROTEIN"/>
    <property type="match status" value="1"/>
</dbReference>
<name>G2Q509_THET4</name>
<reference evidence="1 2" key="1">
    <citation type="journal article" date="2011" name="Nat. Biotechnol.">
        <title>Comparative genomic analysis of the thermophilic biomass-degrading fungi Myceliophthora thermophila and Thielavia terrestris.</title>
        <authorList>
            <person name="Berka R.M."/>
            <person name="Grigoriev I.V."/>
            <person name="Otillar R."/>
            <person name="Salamov A."/>
            <person name="Grimwood J."/>
            <person name="Reid I."/>
            <person name="Ishmael N."/>
            <person name="John T."/>
            <person name="Darmond C."/>
            <person name="Moisan M.-C."/>
            <person name="Henrissat B."/>
            <person name="Coutinho P.M."/>
            <person name="Lombard V."/>
            <person name="Natvig D.O."/>
            <person name="Lindquist E."/>
            <person name="Schmutz J."/>
            <person name="Lucas S."/>
            <person name="Harris P."/>
            <person name="Powlowski J."/>
            <person name="Bellemare A."/>
            <person name="Taylor D."/>
            <person name="Butler G."/>
            <person name="de Vries R.P."/>
            <person name="Allijn I.E."/>
            <person name="van den Brink J."/>
            <person name="Ushinsky S."/>
            <person name="Storms R."/>
            <person name="Powell A.J."/>
            <person name="Paulsen I.T."/>
            <person name="Elbourne L.D.H."/>
            <person name="Baker S.E."/>
            <person name="Magnuson J."/>
            <person name="LaBoissiere S."/>
            <person name="Clutterbuck A.J."/>
            <person name="Martinez D."/>
            <person name="Wogulis M."/>
            <person name="de Leon A.L."/>
            <person name="Rey M.W."/>
            <person name="Tsang A."/>
        </authorList>
    </citation>
    <scope>NUCLEOTIDE SEQUENCE [LARGE SCALE GENOMIC DNA]</scope>
    <source>
        <strain evidence="2">ATCC 42464 / BCRC 31852 / DSM 1799</strain>
    </source>
</reference>
<organism evidence="1 2">
    <name type="scientific">Thermothelomyces thermophilus (strain ATCC 42464 / BCRC 31852 / DSM 1799)</name>
    <name type="common">Sporotrichum thermophile</name>
    <dbReference type="NCBI Taxonomy" id="573729"/>
    <lineage>
        <taxon>Eukaryota</taxon>
        <taxon>Fungi</taxon>
        <taxon>Dikarya</taxon>
        <taxon>Ascomycota</taxon>
        <taxon>Pezizomycotina</taxon>
        <taxon>Sordariomycetes</taxon>
        <taxon>Sordariomycetidae</taxon>
        <taxon>Sordariales</taxon>
        <taxon>Chaetomiaceae</taxon>
        <taxon>Thermothelomyces</taxon>
    </lineage>
</organism>
<dbReference type="VEuPathDB" id="FungiDB:MYCTH_2295502"/>
<dbReference type="eggNOG" id="ENOG502SKQ0">
    <property type="taxonomic scope" value="Eukaryota"/>
</dbReference>
<dbReference type="HOGENOM" id="CLU_037155_2_0_1"/>
<protein>
    <recommendedName>
        <fullName evidence="3">DUF4419 domain-containing protein</fullName>
    </recommendedName>
</protein>
<dbReference type="PANTHER" id="PTHR31252">
    <property type="entry name" value="DUF4419 DOMAIN-CONTAINING PROTEIN"/>
    <property type="match status" value="1"/>
</dbReference>